<protein>
    <submittedName>
        <fullName evidence="2">Uncharacterized protein</fullName>
    </submittedName>
</protein>
<dbReference type="EMBL" id="CAMPGE010027734">
    <property type="protein sequence ID" value="CAI2385345.1"/>
    <property type="molecule type" value="Genomic_DNA"/>
</dbReference>
<evidence type="ECO:0000256" key="1">
    <source>
        <dbReference type="SAM" id="MobiDB-lite"/>
    </source>
</evidence>
<dbReference type="AlphaFoldDB" id="A0AAD1Y6N2"/>
<keyword evidence="3" id="KW-1185">Reference proteome</keyword>
<gene>
    <name evidence="2" type="ORF">ECRASSUSDP1_LOCUS26902</name>
</gene>
<comment type="caution">
    <text evidence="2">The sequence shown here is derived from an EMBL/GenBank/DDBJ whole genome shotgun (WGS) entry which is preliminary data.</text>
</comment>
<evidence type="ECO:0000313" key="2">
    <source>
        <dbReference type="EMBL" id="CAI2385345.1"/>
    </source>
</evidence>
<feature type="compositionally biased region" description="Basic and acidic residues" evidence="1">
    <location>
        <begin position="57"/>
        <end position="87"/>
    </location>
</feature>
<proteinExistence type="predicted"/>
<sequence length="834" mass="96494">MDYCTKAAKNRDNKKEHKAILDVPENMIKGIQTKSHNFRVIDKISSIPKSSKKKKKAPQDEESKNKSILHFYEKSQKELPVRREVKKIGSTSNVGKKSIVAPDPPKKRKRKPLFDKKKTRNPIKKSIRKKPKYEEFEIYSQSSQTNRSFSKECTSAFYVGPPEQYAKKTKDFQEQISLHELEFEKADQEEKERNRPKYYILPDKIQQKLSPLKDSLTKIYCEGVEFDDKETLQTFINTELVRISIIFFNSIKGVRVDFTSDPDLKRNCSQDGLLIDKYNENYMKDLIDNSKNSVKAYLYNYLHSLNIQGYMDEIANKDEDWSSFLAGNTDYSQATRSSSRLKTKKVERIHAMNKQYSGVFFNNECFDYDDLLSEKNIAIGNSATQVIKTCCEDLGFKVTFINGLSMKRNSTNLTKYIKEKTQSSRILFQPTEEEEKNSKTAIVFQDVDNAFPDEIGFLAGVIKCIEHSKIPIFITSHCKFHDCEIIKRCDKKGLKIKNIKMVKDHIPATKIAIRFHLIILFEVFIKKSLTDYLDKHGIEGEKKDINFDIDCLKLYEGGIFHIDFLKNHQEYILQLLQKHKFDLKRSLALVDLHTFQKACESLDLQNDSIFEYCSRKDLFWNNSLYSTSTPARQLCTLYFQNTLDQVISHSDGDAVATDTSKGSPEVKQQEACSDSLENYAKFLQDQAELDFFHGRQSLKEENISTRNICDANLTQIGVSQGCENDLLLEEFWLGAVTKKPLSSDNQKRRKFRKSAPMYEKFLKPTPTHNGSRMTMDRLGDNNEQIPYFCYPSKEGALEKYKKMLTSTASLYGCLEETQRMSQLSLELNLRSSLT</sequence>
<dbReference type="Gene3D" id="3.40.50.300">
    <property type="entry name" value="P-loop containing nucleotide triphosphate hydrolases"/>
    <property type="match status" value="1"/>
</dbReference>
<organism evidence="2 3">
    <name type="scientific">Euplotes crassus</name>
    <dbReference type="NCBI Taxonomy" id="5936"/>
    <lineage>
        <taxon>Eukaryota</taxon>
        <taxon>Sar</taxon>
        <taxon>Alveolata</taxon>
        <taxon>Ciliophora</taxon>
        <taxon>Intramacronucleata</taxon>
        <taxon>Spirotrichea</taxon>
        <taxon>Hypotrichia</taxon>
        <taxon>Euplotida</taxon>
        <taxon>Euplotidae</taxon>
        <taxon>Moneuplotes</taxon>
    </lineage>
</organism>
<dbReference type="InterPro" id="IPR027417">
    <property type="entry name" value="P-loop_NTPase"/>
</dbReference>
<feature type="compositionally biased region" description="Basic residues" evidence="1">
    <location>
        <begin position="106"/>
        <end position="127"/>
    </location>
</feature>
<reference evidence="2" key="1">
    <citation type="submission" date="2023-07" db="EMBL/GenBank/DDBJ databases">
        <authorList>
            <consortium name="AG Swart"/>
            <person name="Singh M."/>
            <person name="Singh A."/>
            <person name="Seah K."/>
            <person name="Emmerich C."/>
        </authorList>
    </citation>
    <scope>NUCLEOTIDE SEQUENCE</scope>
    <source>
        <strain evidence="2">DP1</strain>
    </source>
</reference>
<feature type="region of interest" description="Disordered" evidence="1">
    <location>
        <begin position="42"/>
        <end position="127"/>
    </location>
</feature>
<evidence type="ECO:0000313" key="3">
    <source>
        <dbReference type="Proteomes" id="UP001295684"/>
    </source>
</evidence>
<accession>A0AAD1Y6N2</accession>
<dbReference type="Proteomes" id="UP001295684">
    <property type="component" value="Unassembled WGS sequence"/>
</dbReference>
<name>A0AAD1Y6N2_EUPCR</name>